<dbReference type="InterPro" id="IPR001368">
    <property type="entry name" value="TNFR/NGFR_Cys_rich_reg"/>
</dbReference>
<protein>
    <recommendedName>
        <fullName evidence="3">TNFR-Cys domain-containing protein</fullName>
    </recommendedName>
</protein>
<dbReference type="Gene3D" id="2.10.50.10">
    <property type="entry name" value="Tumor Necrosis Factor Receptor, subunit A, domain 2"/>
    <property type="match status" value="2"/>
</dbReference>
<feature type="region of interest" description="Disordered" evidence="1">
    <location>
        <begin position="156"/>
        <end position="182"/>
    </location>
</feature>
<feature type="domain" description="TNFR-Cys" evidence="3">
    <location>
        <begin position="90"/>
        <end position="126"/>
    </location>
</feature>
<proteinExistence type="predicted"/>
<feature type="signal peptide" evidence="2">
    <location>
        <begin position="1"/>
        <end position="19"/>
    </location>
</feature>
<evidence type="ECO:0000256" key="2">
    <source>
        <dbReference type="SAM" id="SignalP"/>
    </source>
</evidence>
<dbReference type="EMBL" id="CM014087">
    <property type="protein sequence ID" value="TKS76724.1"/>
    <property type="molecule type" value="Genomic_DNA"/>
</dbReference>
<reference evidence="4 5" key="1">
    <citation type="submission" date="2019-01" db="EMBL/GenBank/DDBJ databases">
        <title>Genome Assembly of Collichthys lucidus.</title>
        <authorList>
            <person name="Cai M."/>
            <person name="Xiao S."/>
        </authorList>
    </citation>
    <scope>NUCLEOTIDE SEQUENCE [LARGE SCALE GENOMIC DNA]</scope>
    <source>
        <strain evidence="4">JT15FE1705JMU</strain>
        <tissue evidence="4">Muscle</tissue>
    </source>
</reference>
<feature type="domain" description="TNFR-Cys" evidence="3">
    <location>
        <begin position="26"/>
        <end position="60"/>
    </location>
</feature>
<dbReference type="AlphaFoldDB" id="A0A4U5UNZ0"/>
<dbReference type="SMART" id="SM00208">
    <property type="entry name" value="TNFR"/>
    <property type="match status" value="2"/>
</dbReference>
<dbReference type="Proteomes" id="UP000298787">
    <property type="component" value="Chromosome 10"/>
</dbReference>
<organism evidence="4 5">
    <name type="scientific">Collichthys lucidus</name>
    <name type="common">Big head croaker</name>
    <name type="synonym">Sciaena lucida</name>
    <dbReference type="NCBI Taxonomy" id="240159"/>
    <lineage>
        <taxon>Eukaryota</taxon>
        <taxon>Metazoa</taxon>
        <taxon>Chordata</taxon>
        <taxon>Craniata</taxon>
        <taxon>Vertebrata</taxon>
        <taxon>Euteleostomi</taxon>
        <taxon>Actinopterygii</taxon>
        <taxon>Neopterygii</taxon>
        <taxon>Teleostei</taxon>
        <taxon>Neoteleostei</taxon>
        <taxon>Acanthomorphata</taxon>
        <taxon>Eupercaria</taxon>
        <taxon>Sciaenidae</taxon>
        <taxon>Collichthys</taxon>
    </lineage>
</organism>
<evidence type="ECO:0000256" key="1">
    <source>
        <dbReference type="SAM" id="MobiDB-lite"/>
    </source>
</evidence>
<keyword evidence="2" id="KW-0732">Signal</keyword>
<dbReference type="PANTHER" id="PTHR47139:SF1">
    <property type="entry name" value="TUMOR NECROSIS FACTOR RECEPTOR SUPERFAMILY MEMBER 9"/>
    <property type="match status" value="1"/>
</dbReference>
<feature type="chain" id="PRO_5020701530" description="TNFR-Cys domain-containing protein" evidence="2">
    <location>
        <begin position="20"/>
        <end position="182"/>
    </location>
</feature>
<accession>A0A4U5UNZ0</accession>
<evidence type="ECO:0000313" key="4">
    <source>
        <dbReference type="EMBL" id="TKS76724.1"/>
    </source>
</evidence>
<name>A0A4U5UNZ0_COLLU</name>
<dbReference type="SUPFAM" id="SSF57586">
    <property type="entry name" value="TNF receptor-like"/>
    <property type="match status" value="1"/>
</dbReference>
<evidence type="ECO:0000313" key="5">
    <source>
        <dbReference type="Proteomes" id="UP000298787"/>
    </source>
</evidence>
<gene>
    <name evidence="4" type="ORF">D9C73_010814</name>
</gene>
<dbReference type="STRING" id="240159.A0A4U5UNZ0"/>
<dbReference type="PANTHER" id="PTHR47139">
    <property type="entry name" value="TUMOR NECROSIS FACTOR RECEPTOR SUPERFAMILY MEMBER 9"/>
    <property type="match status" value="1"/>
</dbReference>
<evidence type="ECO:0000259" key="3">
    <source>
        <dbReference type="SMART" id="SM00208"/>
    </source>
</evidence>
<sequence length="182" mass="19803">MAVILWAMGLSLLAQCCLCSVEQVGCLKWRPGGNNNVCCDACHPGNRLVRECGPSPKDLCKPCEPKRFTTDPKNYRCKQCTQCVGSCTTCPEGTFNNQIHQKCKPWSKCPGGVIESQGDAFNDVKCANVSVEPVIKTTQPDEPATLIAIECSFHEAQQEQGSSSESLDSKDSSVPLIEKMTK</sequence>
<keyword evidence="5" id="KW-1185">Reference proteome</keyword>